<evidence type="ECO:0000313" key="5">
    <source>
        <dbReference type="Proteomes" id="UP000315901"/>
    </source>
</evidence>
<evidence type="ECO:0000259" key="3">
    <source>
        <dbReference type="PROSITE" id="PS51866"/>
    </source>
</evidence>
<dbReference type="EMBL" id="VFRR01000031">
    <property type="protein sequence ID" value="TPE48568.1"/>
    <property type="molecule type" value="Genomic_DNA"/>
</dbReference>
<dbReference type="InterPro" id="IPR008995">
    <property type="entry name" value="Mo/tungstate-bd_C_term_dom"/>
</dbReference>
<dbReference type="InterPro" id="IPR004606">
    <property type="entry name" value="Mop_domain"/>
</dbReference>
<dbReference type="PROSITE" id="PS51866">
    <property type="entry name" value="MOP"/>
    <property type="match status" value="1"/>
</dbReference>
<evidence type="ECO:0000313" key="4">
    <source>
        <dbReference type="EMBL" id="TPE48568.1"/>
    </source>
</evidence>
<dbReference type="Gene3D" id="2.40.50.100">
    <property type="match status" value="1"/>
</dbReference>
<dbReference type="InterPro" id="IPR005116">
    <property type="entry name" value="Transp-assoc_OB_typ1"/>
</dbReference>
<name>A0A501WGR8_9GAMM</name>
<dbReference type="Proteomes" id="UP000315901">
    <property type="component" value="Unassembled WGS sequence"/>
</dbReference>
<gene>
    <name evidence="4" type="ORF">FJM67_13095</name>
</gene>
<reference evidence="4 5" key="1">
    <citation type="submission" date="2019-06" db="EMBL/GenBank/DDBJ databases">
        <title>A novel bacterium of genus Marinomonas, isolated from coastal sand.</title>
        <authorList>
            <person name="Huang H."/>
            <person name="Mo K."/>
            <person name="Hu Y."/>
        </authorList>
    </citation>
    <scope>NUCLEOTIDE SEQUENCE [LARGE SCALE GENOMIC DNA]</scope>
    <source>
        <strain evidence="4 5">HB171799</strain>
    </source>
</reference>
<dbReference type="SUPFAM" id="SSF50331">
    <property type="entry name" value="MOP-like"/>
    <property type="match status" value="1"/>
</dbReference>
<comment type="caution">
    <text evidence="4">The sequence shown here is derived from an EMBL/GenBank/DDBJ whole genome shotgun (WGS) entry which is preliminary data.</text>
</comment>
<sequence>MFIDTGDCSVNSISNRLDSCITCIEPDTDPAMVLVHLACGSDQLVARLTSRSANQLNLQVGNKVWAQIKSVAVVR</sequence>
<dbReference type="AlphaFoldDB" id="A0A501WGR8"/>
<keyword evidence="5" id="KW-1185">Reference proteome</keyword>
<evidence type="ECO:0000256" key="1">
    <source>
        <dbReference type="ARBA" id="ARBA00022505"/>
    </source>
</evidence>
<feature type="domain" description="Mop" evidence="3">
    <location>
        <begin position="10"/>
        <end position="75"/>
    </location>
</feature>
<dbReference type="GO" id="GO:0015689">
    <property type="term" value="P:molybdate ion transport"/>
    <property type="evidence" value="ECO:0007669"/>
    <property type="project" value="InterPro"/>
</dbReference>
<organism evidence="4 5">
    <name type="scientific">Maribrevibacterium harenarium</name>
    <dbReference type="NCBI Taxonomy" id="2589817"/>
    <lineage>
        <taxon>Bacteria</taxon>
        <taxon>Pseudomonadati</taxon>
        <taxon>Pseudomonadota</taxon>
        <taxon>Gammaproteobacteria</taxon>
        <taxon>Oceanospirillales</taxon>
        <taxon>Oceanospirillaceae</taxon>
        <taxon>Maribrevibacterium</taxon>
    </lineage>
</organism>
<keyword evidence="1 2" id="KW-0500">Molybdenum</keyword>
<evidence type="ECO:0000256" key="2">
    <source>
        <dbReference type="PROSITE-ProRule" id="PRU01213"/>
    </source>
</evidence>
<protein>
    <recommendedName>
        <fullName evidence="3">Mop domain-containing protein</fullName>
    </recommendedName>
</protein>
<proteinExistence type="predicted"/>
<dbReference type="Pfam" id="PF03459">
    <property type="entry name" value="TOBE"/>
    <property type="match status" value="1"/>
</dbReference>
<accession>A0A501WGR8</accession>